<dbReference type="InterPro" id="IPR014710">
    <property type="entry name" value="RmlC-like_jellyroll"/>
</dbReference>
<proteinExistence type="predicted"/>
<dbReference type="Gene3D" id="2.60.120.10">
    <property type="entry name" value="Jelly Rolls"/>
    <property type="match status" value="1"/>
</dbReference>
<dbReference type="SUPFAM" id="SSF51206">
    <property type="entry name" value="cAMP-binding domain-like"/>
    <property type="match status" value="1"/>
</dbReference>
<gene>
    <name evidence="2" type="ORF">NCTC11343_01652</name>
</gene>
<organism evidence="2 3">
    <name type="scientific">Sphingobacterium multivorum</name>
    <dbReference type="NCBI Taxonomy" id="28454"/>
    <lineage>
        <taxon>Bacteria</taxon>
        <taxon>Pseudomonadati</taxon>
        <taxon>Bacteroidota</taxon>
        <taxon>Sphingobacteriia</taxon>
        <taxon>Sphingobacteriales</taxon>
        <taxon>Sphingobacteriaceae</taxon>
        <taxon>Sphingobacterium</taxon>
    </lineage>
</organism>
<dbReference type="CDD" id="cd00038">
    <property type="entry name" value="CAP_ED"/>
    <property type="match status" value="1"/>
</dbReference>
<evidence type="ECO:0000259" key="1">
    <source>
        <dbReference type="Pfam" id="PF00027"/>
    </source>
</evidence>
<evidence type="ECO:0000313" key="2">
    <source>
        <dbReference type="EMBL" id="SPZ85095.1"/>
    </source>
</evidence>
<dbReference type="Proteomes" id="UP000251241">
    <property type="component" value="Unassembled WGS sequence"/>
</dbReference>
<dbReference type="Pfam" id="PF00027">
    <property type="entry name" value="cNMP_binding"/>
    <property type="match status" value="1"/>
</dbReference>
<sequence>MSVQKIDRLLEKLKEHIKKFVAIDPVELEEILHYFKTKTVAKKENILEEDQVCRYHFFVLKGILRKFFVNEKGVEQTTEFAIENWWITDNMAFEHKLVTSFYIQAVETSDLVYISQENQEKLVAAFPIMERYFRFVYQRAYAAAQMRVKYLFSKSKEEFYHDMLRKYPQFVQRVPQYLIASYLGFTPEYLSEIRKKILP</sequence>
<dbReference type="AlphaFoldDB" id="A0A2X2JD64"/>
<evidence type="ECO:0000313" key="3">
    <source>
        <dbReference type="Proteomes" id="UP000251241"/>
    </source>
</evidence>
<dbReference type="InterPro" id="IPR000595">
    <property type="entry name" value="cNMP-bd_dom"/>
</dbReference>
<name>A0A2X2JD64_SPHMU</name>
<protein>
    <submittedName>
        <fullName evidence="2">Cyclic nucleotide-binding domain</fullName>
    </submittedName>
</protein>
<dbReference type="EMBL" id="UAUU01000006">
    <property type="protein sequence ID" value="SPZ85095.1"/>
    <property type="molecule type" value="Genomic_DNA"/>
</dbReference>
<feature type="domain" description="Cyclic nucleotide-binding" evidence="1">
    <location>
        <begin position="38"/>
        <end position="124"/>
    </location>
</feature>
<accession>A0A2X2JD64</accession>
<reference evidence="2 3" key="1">
    <citation type="submission" date="2018-06" db="EMBL/GenBank/DDBJ databases">
        <authorList>
            <consortium name="Pathogen Informatics"/>
            <person name="Doyle S."/>
        </authorList>
    </citation>
    <scope>NUCLEOTIDE SEQUENCE [LARGE SCALE GENOMIC DNA]</scope>
    <source>
        <strain evidence="2 3">NCTC11343</strain>
    </source>
</reference>
<dbReference type="InterPro" id="IPR018490">
    <property type="entry name" value="cNMP-bd_dom_sf"/>
</dbReference>